<reference evidence="4" key="1">
    <citation type="journal article" date="2019" name="Int. J. Syst. Evol. Microbiol.">
        <title>The Global Catalogue of Microorganisms (GCM) 10K type strain sequencing project: providing services to taxonomists for standard genome sequencing and annotation.</title>
        <authorList>
            <consortium name="The Broad Institute Genomics Platform"/>
            <consortium name="The Broad Institute Genome Sequencing Center for Infectious Disease"/>
            <person name="Wu L."/>
            <person name="Ma J."/>
        </authorList>
    </citation>
    <scope>NUCLEOTIDE SEQUENCE [LARGE SCALE GENOMIC DNA]</scope>
    <source>
        <strain evidence="4">JCM 15421</strain>
    </source>
</reference>
<evidence type="ECO:0000313" key="3">
    <source>
        <dbReference type="EMBL" id="GAA0708088.1"/>
    </source>
</evidence>
<organism evidence="3 4">
    <name type="scientific">Dokdonella soli</name>
    <dbReference type="NCBI Taxonomy" id="529810"/>
    <lineage>
        <taxon>Bacteria</taxon>
        <taxon>Pseudomonadati</taxon>
        <taxon>Pseudomonadota</taxon>
        <taxon>Gammaproteobacteria</taxon>
        <taxon>Lysobacterales</taxon>
        <taxon>Rhodanobacteraceae</taxon>
        <taxon>Dokdonella</taxon>
    </lineage>
</organism>
<evidence type="ECO:0000313" key="4">
    <source>
        <dbReference type="Proteomes" id="UP001501523"/>
    </source>
</evidence>
<accession>A0ABP3TJ47</accession>
<keyword evidence="1" id="KW-0732">Signal</keyword>
<name>A0ABP3TJ47_9GAMM</name>
<dbReference type="PANTHER" id="PTHR11647">
    <property type="entry name" value="HYDRANTOINASE/DIHYDROPYRIMIDINASE FAMILY MEMBER"/>
    <property type="match status" value="1"/>
</dbReference>
<dbReference type="EMBL" id="BAAAEU010000004">
    <property type="protein sequence ID" value="GAA0708088.1"/>
    <property type="molecule type" value="Genomic_DNA"/>
</dbReference>
<dbReference type="PROSITE" id="PS51257">
    <property type="entry name" value="PROKAR_LIPOPROTEIN"/>
    <property type="match status" value="1"/>
</dbReference>
<dbReference type="InterPro" id="IPR013108">
    <property type="entry name" value="Amidohydro_3"/>
</dbReference>
<feature type="domain" description="Amidohydrolase 3" evidence="2">
    <location>
        <begin position="74"/>
        <end position="545"/>
    </location>
</feature>
<feature type="chain" id="PRO_5046925220" evidence="1">
    <location>
        <begin position="29"/>
        <end position="569"/>
    </location>
</feature>
<protein>
    <submittedName>
        <fullName evidence="3">D-aminoacylase</fullName>
    </submittedName>
</protein>
<dbReference type="PANTHER" id="PTHR11647:SF1">
    <property type="entry name" value="COLLAPSIN RESPONSE MEDIATOR PROTEIN"/>
    <property type="match status" value="1"/>
</dbReference>
<evidence type="ECO:0000259" key="2">
    <source>
        <dbReference type="Pfam" id="PF07969"/>
    </source>
</evidence>
<dbReference type="SUPFAM" id="SSF51556">
    <property type="entry name" value="Metallo-dependent hydrolases"/>
    <property type="match status" value="1"/>
</dbReference>
<sequence>MHMRSHRLAGALLAVLLGGCFASGPAQRADRYDLIVRNGMVYDGSGGAARQADVGIRGDRIAAIGDLANARGRREIDAKGHAVAPGFINVLSWAPDALIADGRSMSDILQGVTLEVFGEGWSYGPLTAAMKKEARDEQGDIRYAITWTSLGEFMTWLEKRGISPNIASFVGASTVRQNVLGNANRAPAPAELERMQALVREAMEQGALGVASALIYFPGSYAKTDELTALATAAAPYGGAYISHLRSEGDRLLQGIDELVGIARAAGVHAEIYHLKAAGRDNWPKMREAIARIDAARARGLSISANMYAYTAGATGLNACMPPAVQEGELDAWIGRLKDPVVRAQLVTEMRQPGKDWENLCYMAGDPGNVVLIGFKNAKLKPMTGKTLADVARLRGTSPEDAAIDLVIEDHAHVDTAFFLMSEDNVKLGLSQTWTALGSDEGSFVPAGVFLKSQPHPRAYGNFARFLGRYVRDEQVDTLPDAVRRLSGLPADNFKLRDRGYLKDGYHADLVVFDPATIADHARYDDPRKFATGVSEVVVNGVEVVRDGRHTGAKPGRFVPGPGYRIKGN</sequence>
<evidence type="ECO:0000256" key="1">
    <source>
        <dbReference type="SAM" id="SignalP"/>
    </source>
</evidence>
<dbReference type="Proteomes" id="UP001501523">
    <property type="component" value="Unassembled WGS sequence"/>
</dbReference>
<keyword evidence="4" id="KW-1185">Reference proteome</keyword>
<feature type="signal peptide" evidence="1">
    <location>
        <begin position="1"/>
        <end position="28"/>
    </location>
</feature>
<dbReference type="RefSeq" id="WP_343787283.1">
    <property type="nucleotide sequence ID" value="NZ_BAAAEU010000004.1"/>
</dbReference>
<dbReference type="InterPro" id="IPR032466">
    <property type="entry name" value="Metal_Hydrolase"/>
</dbReference>
<comment type="caution">
    <text evidence="3">The sequence shown here is derived from an EMBL/GenBank/DDBJ whole genome shotgun (WGS) entry which is preliminary data.</text>
</comment>
<dbReference type="Gene3D" id="3.20.20.140">
    <property type="entry name" value="Metal-dependent hydrolases"/>
    <property type="match status" value="3"/>
</dbReference>
<dbReference type="SUPFAM" id="SSF51338">
    <property type="entry name" value="Composite domain of metallo-dependent hydrolases"/>
    <property type="match status" value="1"/>
</dbReference>
<gene>
    <name evidence="3" type="ORF">GCM10009105_07350</name>
</gene>
<dbReference type="InterPro" id="IPR011059">
    <property type="entry name" value="Metal-dep_hydrolase_composite"/>
</dbReference>
<dbReference type="InterPro" id="IPR050378">
    <property type="entry name" value="Metallo-dep_Hydrolases_sf"/>
</dbReference>
<dbReference type="Pfam" id="PF07969">
    <property type="entry name" value="Amidohydro_3"/>
    <property type="match status" value="1"/>
</dbReference>
<proteinExistence type="predicted"/>